<evidence type="ECO:0000313" key="2">
    <source>
        <dbReference type="Proteomes" id="UP000604046"/>
    </source>
</evidence>
<protein>
    <submittedName>
        <fullName evidence="1">DIP13 protein</fullName>
    </submittedName>
</protein>
<accession>A0A812IZP3</accession>
<comment type="caution">
    <text evidence="1">The sequence shown here is derived from an EMBL/GenBank/DDBJ whole genome shotgun (WGS) entry which is preliminary data.</text>
</comment>
<dbReference type="EMBL" id="CAJNDS010000341">
    <property type="protein sequence ID" value="CAE7194625.1"/>
    <property type="molecule type" value="Genomic_DNA"/>
</dbReference>
<proteinExistence type="predicted"/>
<dbReference type="AlphaFoldDB" id="A0A812IZP3"/>
<organism evidence="1 2">
    <name type="scientific">Symbiodinium natans</name>
    <dbReference type="NCBI Taxonomy" id="878477"/>
    <lineage>
        <taxon>Eukaryota</taxon>
        <taxon>Sar</taxon>
        <taxon>Alveolata</taxon>
        <taxon>Dinophyceae</taxon>
        <taxon>Suessiales</taxon>
        <taxon>Symbiodiniaceae</taxon>
        <taxon>Symbiodinium</taxon>
    </lineage>
</organism>
<keyword evidence="2" id="KW-1185">Reference proteome</keyword>
<reference evidence="1" key="1">
    <citation type="submission" date="2021-02" db="EMBL/GenBank/DDBJ databases">
        <authorList>
            <person name="Dougan E. K."/>
            <person name="Rhodes N."/>
            <person name="Thang M."/>
            <person name="Chan C."/>
        </authorList>
    </citation>
    <scope>NUCLEOTIDE SEQUENCE</scope>
</reference>
<evidence type="ECO:0000313" key="1">
    <source>
        <dbReference type="EMBL" id="CAE7194625.1"/>
    </source>
</evidence>
<sequence length="160" mass="17756">MTFFDDDFFNCVQCGRIRFECVHCRRSDANRSYCRYCLSGCYDKTIPVTVLVQRDLRCLRCKCMTLAGVDILATSLAEDATVGLLRPEVIEAAMAAAGCKRGEDGGFYPEIQLREWERWHGTHSIVRPRHAAREPSVQVILVGADGAVLLDAALLVTLAG</sequence>
<dbReference type="Proteomes" id="UP000604046">
    <property type="component" value="Unassembled WGS sequence"/>
</dbReference>
<gene>
    <name evidence="1" type="primary">DIP13</name>
    <name evidence="1" type="ORF">SNAT2548_LOCUS5330</name>
</gene>
<name>A0A812IZP3_9DINO</name>